<name>A0A368GDX1_ANCCA</name>
<dbReference type="Pfam" id="PF00188">
    <property type="entry name" value="CAP"/>
    <property type="match status" value="1"/>
</dbReference>
<evidence type="ECO:0000313" key="2">
    <source>
        <dbReference type="EMBL" id="RCN41459.1"/>
    </source>
</evidence>
<comment type="caution">
    <text evidence="2">The sequence shown here is derived from an EMBL/GenBank/DDBJ whole genome shotgun (WGS) entry which is preliminary data.</text>
</comment>
<sequence>QWNCDLEKQAIDTLAAGCYNHDNAPTAAGGKAQIFDAFYPSRITADATSIRDFITLELDTIDYIALPGVNPGDTSIKYMGDATDSLLPYFTLVQPSATQIGCAWRSCTLSGAQLIDVYCVLNSQ</sequence>
<proteinExistence type="predicted"/>
<keyword evidence="3" id="KW-1185">Reference proteome</keyword>
<reference evidence="2 3" key="1">
    <citation type="submission" date="2014-10" db="EMBL/GenBank/DDBJ databases">
        <title>Draft genome of the hookworm Ancylostoma caninum.</title>
        <authorList>
            <person name="Mitreva M."/>
        </authorList>
    </citation>
    <scope>NUCLEOTIDE SEQUENCE [LARGE SCALE GENOMIC DNA]</scope>
    <source>
        <strain evidence="2 3">Baltimore</strain>
    </source>
</reference>
<dbReference type="SUPFAM" id="SSF55797">
    <property type="entry name" value="PR-1-like"/>
    <property type="match status" value="1"/>
</dbReference>
<dbReference type="InterPro" id="IPR035940">
    <property type="entry name" value="CAP_sf"/>
</dbReference>
<feature type="domain" description="SCP" evidence="1">
    <location>
        <begin position="1"/>
        <end position="120"/>
    </location>
</feature>
<dbReference type="AlphaFoldDB" id="A0A368GDX1"/>
<protein>
    <recommendedName>
        <fullName evidence="1">SCP domain-containing protein</fullName>
    </recommendedName>
</protein>
<evidence type="ECO:0000313" key="3">
    <source>
        <dbReference type="Proteomes" id="UP000252519"/>
    </source>
</evidence>
<dbReference type="Gene3D" id="3.40.33.10">
    <property type="entry name" value="CAP"/>
    <property type="match status" value="1"/>
</dbReference>
<dbReference type="Proteomes" id="UP000252519">
    <property type="component" value="Unassembled WGS sequence"/>
</dbReference>
<evidence type="ECO:0000259" key="1">
    <source>
        <dbReference type="Pfam" id="PF00188"/>
    </source>
</evidence>
<dbReference type="EMBL" id="JOJR01000235">
    <property type="protein sequence ID" value="RCN41459.1"/>
    <property type="molecule type" value="Genomic_DNA"/>
</dbReference>
<feature type="non-terminal residue" evidence="2">
    <location>
        <position position="1"/>
    </location>
</feature>
<dbReference type="OrthoDB" id="5874910at2759"/>
<organism evidence="2 3">
    <name type="scientific">Ancylostoma caninum</name>
    <name type="common">Dog hookworm</name>
    <dbReference type="NCBI Taxonomy" id="29170"/>
    <lineage>
        <taxon>Eukaryota</taxon>
        <taxon>Metazoa</taxon>
        <taxon>Ecdysozoa</taxon>
        <taxon>Nematoda</taxon>
        <taxon>Chromadorea</taxon>
        <taxon>Rhabditida</taxon>
        <taxon>Rhabditina</taxon>
        <taxon>Rhabditomorpha</taxon>
        <taxon>Strongyloidea</taxon>
        <taxon>Ancylostomatidae</taxon>
        <taxon>Ancylostomatinae</taxon>
        <taxon>Ancylostoma</taxon>
    </lineage>
</organism>
<gene>
    <name evidence="2" type="ORF">ANCCAN_12568</name>
</gene>
<dbReference type="InterPro" id="IPR014044">
    <property type="entry name" value="CAP_dom"/>
</dbReference>
<accession>A0A368GDX1</accession>